<protein>
    <submittedName>
        <fullName evidence="2">Uncharacterized protein</fullName>
    </submittedName>
</protein>
<gene>
    <name evidence="2" type="ORF">IAA22_05140</name>
</gene>
<proteinExistence type="predicted"/>
<feature type="coiled-coil region" evidence="1">
    <location>
        <begin position="156"/>
        <end position="204"/>
    </location>
</feature>
<evidence type="ECO:0000256" key="1">
    <source>
        <dbReference type="SAM" id="Coils"/>
    </source>
</evidence>
<dbReference type="EMBL" id="DXBZ01000096">
    <property type="protein sequence ID" value="HIZ18473.1"/>
    <property type="molecule type" value="Genomic_DNA"/>
</dbReference>
<keyword evidence="1" id="KW-0175">Coiled coil</keyword>
<dbReference type="AlphaFoldDB" id="A0A9D2DKA5"/>
<evidence type="ECO:0000313" key="3">
    <source>
        <dbReference type="Proteomes" id="UP000824029"/>
    </source>
</evidence>
<organism evidence="2 3">
    <name type="scientific">Candidatus Olsenella stercoravium</name>
    <dbReference type="NCBI Taxonomy" id="2838713"/>
    <lineage>
        <taxon>Bacteria</taxon>
        <taxon>Bacillati</taxon>
        <taxon>Actinomycetota</taxon>
        <taxon>Coriobacteriia</taxon>
        <taxon>Coriobacteriales</taxon>
        <taxon>Atopobiaceae</taxon>
        <taxon>Olsenella</taxon>
    </lineage>
</organism>
<sequence>MTGIERLHKLIADIDVSADTELWYILRDGTEGDWDCEERDGKTLSSTLAAIADQIEREQGGRVSRMLVLSVVTEMERHVSGVEGAEDSPVARWARELREALGGNGRDPAADVSVSAYDLLPQEDREAIAWVREHGGLDAVKRRWECLSYYADPVPRSCMEKRLARLQRQIDESHAALRRRNQRIKELGCRVNDLMIENTELRKRTMPEGMEWPRYDTGELVDFGDEVDRGDGDSAWVDKVVFYGDQWRLFDRYGCEINEDMMGPGERVKRTAVLASDGEPLEVGQTVWHEDGTELRVLGFKHEEDGERIVSVEYMDGPTNWSEVRSLSLTHQRPVLDADGVEVEVGDDLYTVGGMFKFHVSAIDKKSGRIATEAMFALDKWADPKMLTHRAPVLAADGRPLREGETVWLNERGSKSKLVDRGEPLKVVAFDKNGSVGVLDRDGIALGETSPWWFNPSCLTHERPDSWERVEEDAKKYPCHYFGHERNTCDGCPAHSVYGSCRPVMTSDLVRRCRALAERERGEA</sequence>
<evidence type="ECO:0000313" key="2">
    <source>
        <dbReference type="EMBL" id="HIZ18473.1"/>
    </source>
</evidence>
<comment type="caution">
    <text evidence="2">The sequence shown here is derived from an EMBL/GenBank/DDBJ whole genome shotgun (WGS) entry which is preliminary data.</text>
</comment>
<dbReference type="Proteomes" id="UP000824029">
    <property type="component" value="Unassembled WGS sequence"/>
</dbReference>
<reference evidence="2" key="2">
    <citation type="submission" date="2021-04" db="EMBL/GenBank/DDBJ databases">
        <authorList>
            <person name="Gilroy R."/>
        </authorList>
    </citation>
    <scope>NUCLEOTIDE SEQUENCE</scope>
    <source>
        <strain evidence="2">ChiHecolR3B27-1887</strain>
    </source>
</reference>
<reference evidence="2" key="1">
    <citation type="journal article" date="2021" name="PeerJ">
        <title>Extensive microbial diversity within the chicken gut microbiome revealed by metagenomics and culture.</title>
        <authorList>
            <person name="Gilroy R."/>
            <person name="Ravi A."/>
            <person name="Getino M."/>
            <person name="Pursley I."/>
            <person name="Horton D.L."/>
            <person name="Alikhan N.F."/>
            <person name="Baker D."/>
            <person name="Gharbi K."/>
            <person name="Hall N."/>
            <person name="Watson M."/>
            <person name="Adriaenssens E.M."/>
            <person name="Foster-Nyarko E."/>
            <person name="Jarju S."/>
            <person name="Secka A."/>
            <person name="Antonio M."/>
            <person name="Oren A."/>
            <person name="Chaudhuri R.R."/>
            <person name="La Ragione R."/>
            <person name="Hildebrand F."/>
            <person name="Pallen M.J."/>
        </authorList>
    </citation>
    <scope>NUCLEOTIDE SEQUENCE</scope>
    <source>
        <strain evidence="2">ChiHecolR3B27-1887</strain>
    </source>
</reference>
<accession>A0A9D2DKA5</accession>
<name>A0A9D2DKA5_9ACTN</name>